<dbReference type="InterPro" id="IPR005123">
    <property type="entry name" value="Oxoglu/Fe-dep_dioxygenase_dom"/>
</dbReference>
<proteinExistence type="predicted"/>
<gene>
    <name evidence="10" type="ORF">BXY39_3736</name>
</gene>
<dbReference type="RefSeq" id="WP_121940360.1">
    <property type="nucleotide sequence ID" value="NZ_REFR01000016.1"/>
</dbReference>
<dbReference type="InParanoid" id="A0A3M0BYU2"/>
<accession>A0A3M0BYU2</accession>
<evidence type="ECO:0000256" key="4">
    <source>
        <dbReference type="ARBA" id="ARBA00022896"/>
    </source>
</evidence>
<evidence type="ECO:0000256" key="7">
    <source>
        <dbReference type="ARBA" id="ARBA00023004"/>
    </source>
</evidence>
<dbReference type="InterPro" id="IPR011990">
    <property type="entry name" value="TPR-like_helical_dom_sf"/>
</dbReference>
<dbReference type="GO" id="GO:0004656">
    <property type="term" value="F:procollagen-proline 4-dioxygenase activity"/>
    <property type="evidence" value="ECO:0007669"/>
    <property type="project" value="TreeGrafter"/>
</dbReference>
<dbReference type="InterPro" id="IPR006620">
    <property type="entry name" value="Pro_4_hyd_alph"/>
</dbReference>
<organism evidence="10 11">
    <name type="scientific">Eilatimonas milleporae</name>
    <dbReference type="NCBI Taxonomy" id="911205"/>
    <lineage>
        <taxon>Bacteria</taxon>
        <taxon>Pseudomonadati</taxon>
        <taxon>Pseudomonadota</taxon>
        <taxon>Alphaproteobacteria</taxon>
        <taxon>Kordiimonadales</taxon>
        <taxon>Kordiimonadaceae</taxon>
        <taxon>Eilatimonas</taxon>
    </lineage>
</organism>
<evidence type="ECO:0000256" key="6">
    <source>
        <dbReference type="ARBA" id="ARBA00023002"/>
    </source>
</evidence>
<dbReference type="InterPro" id="IPR045054">
    <property type="entry name" value="P4HA-like"/>
</dbReference>
<comment type="caution">
    <text evidence="10">The sequence shown here is derived from an EMBL/GenBank/DDBJ whole genome shotgun (WGS) entry which is preliminary data.</text>
</comment>
<dbReference type="Gene3D" id="2.60.120.620">
    <property type="entry name" value="q2cbj1_9rhob like domain"/>
    <property type="match status" value="1"/>
</dbReference>
<keyword evidence="2" id="KW-0479">Metal-binding</keyword>
<dbReference type="SMART" id="SM00702">
    <property type="entry name" value="P4Hc"/>
    <property type="match status" value="1"/>
</dbReference>
<reference evidence="10 11" key="1">
    <citation type="submission" date="2018-10" db="EMBL/GenBank/DDBJ databases">
        <title>Genomic Encyclopedia of Archaeal and Bacterial Type Strains, Phase II (KMG-II): from individual species to whole genera.</title>
        <authorList>
            <person name="Goeker M."/>
        </authorList>
    </citation>
    <scope>NUCLEOTIDE SEQUENCE [LARGE SCALE GENOMIC DNA]</scope>
    <source>
        <strain evidence="10 11">DSM 25217</strain>
    </source>
</reference>
<evidence type="ECO:0000256" key="3">
    <source>
        <dbReference type="ARBA" id="ARBA00022824"/>
    </source>
</evidence>
<feature type="domain" description="Fe2OG dioxygenase" evidence="9">
    <location>
        <begin position="319"/>
        <end position="443"/>
    </location>
</feature>
<evidence type="ECO:0000256" key="2">
    <source>
        <dbReference type="ARBA" id="ARBA00022723"/>
    </source>
</evidence>
<evidence type="ECO:0000313" key="11">
    <source>
        <dbReference type="Proteomes" id="UP000271227"/>
    </source>
</evidence>
<keyword evidence="6" id="KW-0560">Oxidoreductase</keyword>
<keyword evidence="3" id="KW-0256">Endoplasmic reticulum</keyword>
<dbReference type="InterPro" id="IPR044862">
    <property type="entry name" value="Pro_4_hyd_alph_FE2OG_OXY"/>
</dbReference>
<evidence type="ECO:0000313" key="10">
    <source>
        <dbReference type="EMBL" id="RMB01547.1"/>
    </source>
</evidence>
<dbReference type="SUPFAM" id="SSF81901">
    <property type="entry name" value="HCP-like"/>
    <property type="match status" value="1"/>
</dbReference>
<dbReference type="PANTHER" id="PTHR10869">
    <property type="entry name" value="PROLYL 4-HYDROXYLASE ALPHA SUBUNIT"/>
    <property type="match status" value="1"/>
</dbReference>
<dbReference type="PANTHER" id="PTHR10869:SF42">
    <property type="entry name" value="PROLYL 4-HYDROXYLASE 1"/>
    <property type="match status" value="1"/>
</dbReference>
<dbReference type="PROSITE" id="PS51471">
    <property type="entry name" value="FE2OG_OXY"/>
    <property type="match status" value="1"/>
</dbReference>
<dbReference type="EMBL" id="REFR01000016">
    <property type="protein sequence ID" value="RMB01547.1"/>
    <property type="molecule type" value="Genomic_DNA"/>
</dbReference>
<dbReference type="GO" id="GO:0005506">
    <property type="term" value="F:iron ion binding"/>
    <property type="evidence" value="ECO:0007669"/>
    <property type="project" value="InterPro"/>
</dbReference>
<evidence type="ECO:0000256" key="8">
    <source>
        <dbReference type="ARBA" id="ARBA00023180"/>
    </source>
</evidence>
<keyword evidence="11" id="KW-1185">Reference proteome</keyword>
<protein>
    <submittedName>
        <fullName evidence="10">2-oxoglutarate-Fe(II)-dependent oxygenase superfamily protein</fullName>
    </submittedName>
</protein>
<dbReference type="Gene3D" id="1.25.40.10">
    <property type="entry name" value="Tetratricopeptide repeat domain"/>
    <property type="match status" value="1"/>
</dbReference>
<keyword evidence="7" id="KW-0408">Iron</keyword>
<dbReference type="OrthoDB" id="269774at2"/>
<dbReference type="GO" id="GO:0031418">
    <property type="term" value="F:L-ascorbic acid binding"/>
    <property type="evidence" value="ECO:0007669"/>
    <property type="project" value="UniProtKB-KW"/>
</dbReference>
<sequence length="446" mass="48324">MISSISDGNRLLDRARALDASGEPEAALDILRQAAATGAAEAMAELGLWYVTGHGGKPAPVEGAHLVFQAAGNGHILAKLLAATLTAGGIGTPRDWSAAGHWLIEAACARDPRACLQLGLLLPKSNEWRPMIQGLLAHAALADLSAAHIALAVQYLDHDTADMNQLGLGLLVQALRLGNPVARDLLEKYRGQSWCPADLHSLDTVSDTLPVLERLDPDLLQWPHEQPLPPFKTLSDNPRAISMPKLLTPVLCAHAAALGRPFLAPATVHDAEAGEIQDPTRTNAFANFYPLEADAVLQSIDWRLMQAGNSVSERPTCETGDILSMLYYQPGQRYRPHFDFFDPEFPAHRPHLQQNGQRRVTVLVSLNTGYTGGDTHFPHAKADIDSNEKTMQGNRGLSWRGAVGGSLIFVNVDENDRPDKASLHEGLSPSQGEKWILSKWLRAGKS</sequence>
<keyword evidence="8" id="KW-0325">Glycoprotein</keyword>
<dbReference type="Pfam" id="PF13640">
    <property type="entry name" value="2OG-FeII_Oxy_3"/>
    <property type="match status" value="1"/>
</dbReference>
<comment type="cofactor">
    <cofactor evidence="1">
        <name>L-ascorbate</name>
        <dbReference type="ChEBI" id="CHEBI:38290"/>
    </cofactor>
</comment>
<dbReference type="AlphaFoldDB" id="A0A3M0BYU2"/>
<evidence type="ECO:0000259" key="9">
    <source>
        <dbReference type="PROSITE" id="PS51471"/>
    </source>
</evidence>
<name>A0A3M0BYU2_9PROT</name>
<keyword evidence="5" id="KW-0223">Dioxygenase</keyword>
<dbReference type="Proteomes" id="UP000271227">
    <property type="component" value="Unassembled WGS sequence"/>
</dbReference>
<evidence type="ECO:0000256" key="5">
    <source>
        <dbReference type="ARBA" id="ARBA00022964"/>
    </source>
</evidence>
<keyword evidence="4" id="KW-0847">Vitamin C</keyword>
<evidence type="ECO:0000256" key="1">
    <source>
        <dbReference type="ARBA" id="ARBA00001961"/>
    </source>
</evidence>